<evidence type="ECO:0000256" key="3">
    <source>
        <dbReference type="ARBA" id="ARBA00022842"/>
    </source>
</evidence>
<dbReference type="InterPro" id="IPR005000">
    <property type="entry name" value="Aldolase/citrate-lyase_domain"/>
</dbReference>
<accession>A0AAN1RTE7</accession>
<dbReference type="SUPFAM" id="SSF51621">
    <property type="entry name" value="Phosphoenolpyruvate/pyruvate domain"/>
    <property type="match status" value="1"/>
</dbReference>
<name>A0AAN1RTE7_9BORD</name>
<evidence type="ECO:0000256" key="5">
    <source>
        <dbReference type="PIRSR" id="PIRSR015582-2"/>
    </source>
</evidence>
<feature type="binding site" evidence="4">
    <location>
        <position position="62"/>
    </location>
    <ligand>
        <name>substrate</name>
    </ligand>
</feature>
<proteinExistence type="predicted"/>
<evidence type="ECO:0000313" key="7">
    <source>
        <dbReference type="EMBL" id="AZW15756.1"/>
    </source>
</evidence>
<dbReference type="PANTHER" id="PTHR32308">
    <property type="entry name" value="LYASE BETA SUBUNIT, PUTATIVE (AFU_ORTHOLOGUE AFUA_4G13030)-RELATED"/>
    <property type="match status" value="1"/>
</dbReference>
<sequence length="269" mass="28796">MSDRSYLFVPGDRPERFDKALQSGAHVVIIDLEDAVAPQHKDSAREAVGAWLRTTPAQVCLRINPAATPWYHEDCALLALPAVTRVMLPKAQDPAELAALAGRLGPAQRILPLIETVAGSFQLAGLAQAPKVERLAFGSYDFMSDSGIQEEKDALDAVRTQLVLHSRHAGLPPPIDGVSLAIDDAAQLQADVRRAKRWGLGAKLCIHPRQVSAVNAGFAPTEAEQAWARRVTDALASAPLGAVAVDGKLVDKPIAKLAQAILDEARRLP</sequence>
<dbReference type="AlphaFoldDB" id="A0AAN1RTE7"/>
<feature type="binding site" evidence="4">
    <location>
        <position position="115"/>
    </location>
    <ligand>
        <name>substrate</name>
    </ligand>
</feature>
<protein>
    <submittedName>
        <fullName evidence="7">CoA ester lyase</fullName>
    </submittedName>
</protein>
<evidence type="ECO:0000256" key="1">
    <source>
        <dbReference type="ARBA" id="ARBA00001946"/>
    </source>
</evidence>
<keyword evidence="7" id="KW-0456">Lyase</keyword>
<keyword evidence="2 5" id="KW-0479">Metal-binding</keyword>
<dbReference type="Gene3D" id="3.20.20.60">
    <property type="entry name" value="Phosphoenolpyruvate-binding domains"/>
    <property type="match status" value="1"/>
</dbReference>
<feature type="binding site" evidence="5">
    <location>
        <position position="115"/>
    </location>
    <ligand>
        <name>Mg(2+)</name>
        <dbReference type="ChEBI" id="CHEBI:18420"/>
    </ligand>
</feature>
<dbReference type="GO" id="GO:0000287">
    <property type="term" value="F:magnesium ion binding"/>
    <property type="evidence" value="ECO:0007669"/>
    <property type="project" value="TreeGrafter"/>
</dbReference>
<evidence type="ECO:0000313" key="8">
    <source>
        <dbReference type="Proteomes" id="UP000282741"/>
    </source>
</evidence>
<dbReference type="RefSeq" id="WP_048939905.1">
    <property type="nucleotide sequence ID" value="NZ_CP012077.1"/>
</dbReference>
<keyword evidence="3 5" id="KW-0460">Magnesium</keyword>
<organism evidence="7 8">
    <name type="scientific">Bordetella hinzii</name>
    <dbReference type="NCBI Taxonomy" id="103855"/>
    <lineage>
        <taxon>Bacteria</taxon>
        <taxon>Pseudomonadati</taxon>
        <taxon>Pseudomonadota</taxon>
        <taxon>Betaproteobacteria</taxon>
        <taxon>Burkholderiales</taxon>
        <taxon>Alcaligenaceae</taxon>
        <taxon>Bordetella</taxon>
    </lineage>
</organism>
<dbReference type="PIRSF" id="PIRSF015582">
    <property type="entry name" value="Cit_lyase_B"/>
    <property type="match status" value="1"/>
</dbReference>
<dbReference type="Proteomes" id="UP000282741">
    <property type="component" value="Chromosome"/>
</dbReference>
<evidence type="ECO:0000256" key="4">
    <source>
        <dbReference type="PIRSR" id="PIRSR015582-1"/>
    </source>
</evidence>
<gene>
    <name evidence="7" type="ORF">CS347_02635</name>
</gene>
<dbReference type="PANTHER" id="PTHR32308:SF10">
    <property type="entry name" value="CITRATE LYASE SUBUNIT BETA"/>
    <property type="match status" value="1"/>
</dbReference>
<feature type="domain" description="HpcH/HpaI aldolase/citrate lyase" evidence="6">
    <location>
        <begin position="4"/>
        <end position="208"/>
    </location>
</feature>
<dbReference type="Pfam" id="PF03328">
    <property type="entry name" value="HpcH_HpaI"/>
    <property type="match status" value="1"/>
</dbReference>
<dbReference type="InterPro" id="IPR040442">
    <property type="entry name" value="Pyrv_kinase-like_dom_sf"/>
</dbReference>
<evidence type="ECO:0000256" key="2">
    <source>
        <dbReference type="ARBA" id="ARBA00022723"/>
    </source>
</evidence>
<reference evidence="8" key="1">
    <citation type="submission" date="2017-10" db="EMBL/GenBank/DDBJ databases">
        <title>Whole genome sequencing of various Bordetella species.</title>
        <authorList>
            <person name="Weigand M.R."/>
            <person name="Loparev V."/>
            <person name="Peng Y."/>
            <person name="Bowden K.E."/>
            <person name="Tondella M.L."/>
            <person name="Williams M.M."/>
        </authorList>
    </citation>
    <scope>NUCLEOTIDE SEQUENCE [LARGE SCALE GENOMIC DNA]</scope>
    <source>
        <strain evidence="8">H720</strain>
    </source>
</reference>
<comment type="cofactor">
    <cofactor evidence="1">
        <name>Mg(2+)</name>
        <dbReference type="ChEBI" id="CHEBI:18420"/>
    </cofactor>
</comment>
<dbReference type="InterPro" id="IPR011206">
    <property type="entry name" value="Citrate_lyase_beta/mcl1/mcl2"/>
</dbReference>
<evidence type="ECO:0000259" key="6">
    <source>
        <dbReference type="Pfam" id="PF03328"/>
    </source>
</evidence>
<feature type="binding site" evidence="5">
    <location>
        <position position="141"/>
    </location>
    <ligand>
        <name>Mg(2+)</name>
        <dbReference type="ChEBI" id="CHEBI:18420"/>
    </ligand>
</feature>
<dbReference type="GO" id="GO:0006107">
    <property type="term" value="P:oxaloacetate metabolic process"/>
    <property type="evidence" value="ECO:0007669"/>
    <property type="project" value="TreeGrafter"/>
</dbReference>
<dbReference type="InterPro" id="IPR015813">
    <property type="entry name" value="Pyrv/PenolPyrv_kinase-like_dom"/>
</dbReference>
<dbReference type="EMBL" id="CP024172">
    <property type="protein sequence ID" value="AZW15756.1"/>
    <property type="molecule type" value="Genomic_DNA"/>
</dbReference>
<dbReference type="GO" id="GO:0016829">
    <property type="term" value="F:lyase activity"/>
    <property type="evidence" value="ECO:0007669"/>
    <property type="project" value="UniProtKB-KW"/>
</dbReference>